<dbReference type="FunFam" id="3.30.200.20:FF:000039">
    <property type="entry name" value="receptor-like protein kinase FERONIA"/>
    <property type="match status" value="1"/>
</dbReference>
<dbReference type="CDD" id="cd14066">
    <property type="entry name" value="STKc_IRAK"/>
    <property type="match status" value="1"/>
</dbReference>
<dbReference type="InterPro" id="IPR000719">
    <property type="entry name" value="Prot_kinase_dom"/>
</dbReference>
<evidence type="ECO:0000256" key="3">
    <source>
        <dbReference type="ARBA" id="ARBA00022741"/>
    </source>
</evidence>
<keyword evidence="8" id="KW-1185">Reference proteome</keyword>
<dbReference type="AlphaFoldDB" id="A0A251SU74"/>
<sequence length="595" mass="65677">MMLTISTKGEKTTSTPAMEQPCHRFSMSELSSATDNFDEKYCIGHGGCGKVYKGMISNGPTDIYAIKRLHFMSDQGEPEFWAEVEMLSRLRHCNLVSLIGYCNEGKDMALVYEYMHNGTLSDHLHKKGTHLTWSQRLKICIGAARGLDYLHIGTGTRHGVIHRDVKTTNILLNENYVAKIADFGLAKIGPTNQTHTYVSTKVKGTFGYMDPNYFYTGRLTRKSDVYAFGVVLLEVLCGRPALDKSLDEGLAVWAQDLIKQGKVTQIIDSRLKNHISKSSLKEFSRIVVRCLLSHPDQRPTMSEVVGSLNMALSFQEKKASSAQGGITVRKVWSLLSLKGDFELKSSERIELSLKGDFELKSSERIESKDQLPAIESLQIVGDANPGGKLQVLGFAVNKVSFLFQWIHHSPDGSIEYIKGATSPTYTVSLNDLGTHLCVHAMPVDKKGRVGKLYSCFANNGHFIGENVSVPVSSVVNEEQYDNNDSSVVNEDQYDNNDSLPSIESLQIAGDASPGGKLQVRGLTINGTVSCMFQWVRHLTEGSIEYIEGATSPTYTVALDDLGTRIGVEAMPLDKNRRPGEIYCCFANNGLLIGEC</sequence>
<evidence type="ECO:0000259" key="6">
    <source>
        <dbReference type="PROSITE" id="PS50011"/>
    </source>
</evidence>
<dbReference type="InterPro" id="IPR001245">
    <property type="entry name" value="Ser-Thr/Tyr_kinase_cat_dom"/>
</dbReference>
<dbReference type="OMA" id="CFANNGH"/>
<organism evidence="7 8">
    <name type="scientific">Helianthus annuus</name>
    <name type="common">Common sunflower</name>
    <dbReference type="NCBI Taxonomy" id="4232"/>
    <lineage>
        <taxon>Eukaryota</taxon>
        <taxon>Viridiplantae</taxon>
        <taxon>Streptophyta</taxon>
        <taxon>Embryophyta</taxon>
        <taxon>Tracheophyta</taxon>
        <taxon>Spermatophyta</taxon>
        <taxon>Magnoliopsida</taxon>
        <taxon>eudicotyledons</taxon>
        <taxon>Gunneridae</taxon>
        <taxon>Pentapetalae</taxon>
        <taxon>asterids</taxon>
        <taxon>campanulids</taxon>
        <taxon>Asterales</taxon>
        <taxon>Asteraceae</taxon>
        <taxon>Asteroideae</taxon>
        <taxon>Heliantheae alliance</taxon>
        <taxon>Heliantheae</taxon>
        <taxon>Helianthus</taxon>
    </lineage>
</organism>
<dbReference type="InParanoid" id="A0A251SU74"/>
<dbReference type="Gene3D" id="3.30.200.20">
    <property type="entry name" value="Phosphorylase Kinase, domain 1"/>
    <property type="match status" value="1"/>
</dbReference>
<dbReference type="PROSITE" id="PS00108">
    <property type="entry name" value="PROTEIN_KINASE_ST"/>
    <property type="match status" value="1"/>
</dbReference>
<dbReference type="GO" id="GO:0004674">
    <property type="term" value="F:protein serine/threonine kinase activity"/>
    <property type="evidence" value="ECO:0007669"/>
    <property type="project" value="UniProtKB-KW"/>
</dbReference>
<dbReference type="GO" id="GO:0005524">
    <property type="term" value="F:ATP binding"/>
    <property type="evidence" value="ECO:0007669"/>
    <property type="project" value="UniProtKB-KW"/>
</dbReference>
<evidence type="ECO:0000256" key="1">
    <source>
        <dbReference type="ARBA" id="ARBA00022527"/>
    </source>
</evidence>
<dbReference type="InterPro" id="IPR045272">
    <property type="entry name" value="ANXUR1/2-like"/>
</dbReference>
<keyword evidence="5" id="KW-0067">ATP-binding</keyword>
<keyword evidence="1" id="KW-0723">Serine/threonine-protein kinase</keyword>
<evidence type="ECO:0000256" key="2">
    <source>
        <dbReference type="ARBA" id="ARBA00022679"/>
    </source>
</evidence>
<proteinExistence type="predicted"/>
<dbReference type="EMBL" id="CM007902">
    <property type="protein sequence ID" value="OTG02425.1"/>
    <property type="molecule type" value="Genomic_DNA"/>
</dbReference>
<protein>
    <submittedName>
        <fullName evidence="7">Putative serine/threonine/dual specificity protein kinase, catalytic domain-containing protein</fullName>
    </submittedName>
</protein>
<dbReference type="SMART" id="SM00220">
    <property type="entry name" value="S_TKc"/>
    <property type="match status" value="1"/>
</dbReference>
<dbReference type="InterPro" id="IPR008271">
    <property type="entry name" value="Ser/Thr_kinase_AS"/>
</dbReference>
<dbReference type="PROSITE" id="PS50011">
    <property type="entry name" value="PROTEIN_KINASE_DOM"/>
    <property type="match status" value="1"/>
</dbReference>
<accession>A0A251SU74</accession>
<dbReference type="Gene3D" id="2.60.40.2700">
    <property type="match status" value="2"/>
</dbReference>
<gene>
    <name evidence="7" type="ORF">HannXRQ_Chr13g0412891</name>
</gene>
<dbReference type="OrthoDB" id="4062651at2759"/>
<dbReference type="Gene3D" id="1.10.510.10">
    <property type="entry name" value="Transferase(Phosphotransferase) domain 1"/>
    <property type="match status" value="1"/>
</dbReference>
<dbReference type="PANTHER" id="PTHR27003:SF467">
    <property type="entry name" value="PROTEIN KINASE DOMAIN-CONTAINING PROTEIN"/>
    <property type="match status" value="1"/>
</dbReference>
<dbReference type="InterPro" id="IPR011009">
    <property type="entry name" value="Kinase-like_dom_sf"/>
</dbReference>
<dbReference type="SUPFAM" id="SSF56112">
    <property type="entry name" value="Protein kinase-like (PK-like)"/>
    <property type="match status" value="1"/>
</dbReference>
<dbReference type="Pfam" id="PF07714">
    <property type="entry name" value="PK_Tyr_Ser-Thr"/>
    <property type="match status" value="1"/>
</dbReference>
<keyword evidence="4 7" id="KW-0418">Kinase</keyword>
<evidence type="ECO:0000313" key="7">
    <source>
        <dbReference type="EMBL" id="OTG02425.1"/>
    </source>
</evidence>
<dbReference type="Proteomes" id="UP000215914">
    <property type="component" value="Chromosome 13"/>
</dbReference>
<dbReference type="FunFam" id="1.10.510.10:FF:000084">
    <property type="entry name" value="Wall-associated receptor kinase 2"/>
    <property type="match status" value="1"/>
</dbReference>
<dbReference type="PANTHER" id="PTHR27003">
    <property type="entry name" value="OS07G0166700 PROTEIN"/>
    <property type="match status" value="1"/>
</dbReference>
<evidence type="ECO:0000256" key="5">
    <source>
        <dbReference type="ARBA" id="ARBA00022840"/>
    </source>
</evidence>
<reference evidence="8" key="1">
    <citation type="journal article" date="2017" name="Nature">
        <title>The sunflower genome provides insights into oil metabolism, flowering and Asterid evolution.</title>
        <authorList>
            <person name="Badouin H."/>
            <person name="Gouzy J."/>
            <person name="Grassa C.J."/>
            <person name="Murat F."/>
            <person name="Staton S.E."/>
            <person name="Cottret L."/>
            <person name="Lelandais-Briere C."/>
            <person name="Owens G.L."/>
            <person name="Carrere S."/>
            <person name="Mayjonade B."/>
            <person name="Legrand L."/>
            <person name="Gill N."/>
            <person name="Kane N.C."/>
            <person name="Bowers J.E."/>
            <person name="Hubner S."/>
            <person name="Bellec A."/>
            <person name="Berard A."/>
            <person name="Berges H."/>
            <person name="Blanchet N."/>
            <person name="Boniface M.C."/>
            <person name="Brunel D."/>
            <person name="Catrice O."/>
            <person name="Chaidir N."/>
            <person name="Claudel C."/>
            <person name="Donnadieu C."/>
            <person name="Faraut T."/>
            <person name="Fievet G."/>
            <person name="Helmstetter N."/>
            <person name="King M."/>
            <person name="Knapp S.J."/>
            <person name="Lai Z."/>
            <person name="Le Paslier M.C."/>
            <person name="Lippi Y."/>
            <person name="Lorenzon L."/>
            <person name="Mandel J.R."/>
            <person name="Marage G."/>
            <person name="Marchand G."/>
            <person name="Marquand E."/>
            <person name="Bret-Mestries E."/>
            <person name="Morien E."/>
            <person name="Nambeesan S."/>
            <person name="Nguyen T."/>
            <person name="Pegot-Espagnet P."/>
            <person name="Pouilly N."/>
            <person name="Raftis F."/>
            <person name="Sallet E."/>
            <person name="Schiex T."/>
            <person name="Thomas J."/>
            <person name="Vandecasteele C."/>
            <person name="Vares D."/>
            <person name="Vear F."/>
            <person name="Vautrin S."/>
            <person name="Crespi M."/>
            <person name="Mangin B."/>
            <person name="Burke J.M."/>
            <person name="Salse J."/>
            <person name="Munos S."/>
            <person name="Vincourt P."/>
            <person name="Rieseberg L.H."/>
            <person name="Langlade N.B."/>
        </authorList>
    </citation>
    <scope>NUCLEOTIDE SEQUENCE [LARGE SCALE GENOMIC DNA]</scope>
    <source>
        <strain evidence="8">cv. SF193</strain>
    </source>
</reference>
<feature type="domain" description="Protein kinase" evidence="6">
    <location>
        <begin position="37"/>
        <end position="312"/>
    </location>
</feature>
<evidence type="ECO:0000313" key="8">
    <source>
        <dbReference type="Proteomes" id="UP000215914"/>
    </source>
</evidence>
<evidence type="ECO:0000256" key="4">
    <source>
        <dbReference type="ARBA" id="ARBA00022777"/>
    </source>
</evidence>
<dbReference type="GO" id="GO:0005886">
    <property type="term" value="C:plasma membrane"/>
    <property type="evidence" value="ECO:0000318"/>
    <property type="project" value="GO_Central"/>
</dbReference>
<dbReference type="Pfam" id="PF23197">
    <property type="entry name" value="IG_AIR9"/>
    <property type="match status" value="1"/>
</dbReference>
<dbReference type="GO" id="GO:0004672">
    <property type="term" value="F:protein kinase activity"/>
    <property type="evidence" value="ECO:0000318"/>
    <property type="project" value="GO_Central"/>
</dbReference>
<name>A0A251SU74_HELAN</name>
<keyword evidence="2" id="KW-0808">Transferase</keyword>
<dbReference type="InterPro" id="IPR056284">
    <property type="entry name" value="AIR9-like_A9"/>
</dbReference>
<keyword evidence="3" id="KW-0547">Nucleotide-binding</keyword>
<dbReference type="GO" id="GO:0004714">
    <property type="term" value="F:transmembrane receptor protein tyrosine kinase activity"/>
    <property type="evidence" value="ECO:0007669"/>
    <property type="project" value="InterPro"/>
</dbReference>